<evidence type="ECO:0000256" key="3">
    <source>
        <dbReference type="ARBA" id="ARBA00022490"/>
    </source>
</evidence>
<dbReference type="EMBL" id="BSFP01000075">
    <property type="protein sequence ID" value="GLL06590.1"/>
    <property type="molecule type" value="Genomic_DNA"/>
</dbReference>
<keyword evidence="6" id="KW-0131">Cell cycle</keyword>
<keyword evidence="4" id="KW-0132">Cell division</keyword>
<dbReference type="GO" id="GO:0005737">
    <property type="term" value="C:cytoplasm"/>
    <property type="evidence" value="ECO:0007669"/>
    <property type="project" value="UniProtKB-SubCell"/>
</dbReference>
<comment type="caution">
    <text evidence="9">The sequence shown here is derived from an EMBL/GenBank/DDBJ whole genome shotgun (WGS) entry which is preliminary data.</text>
</comment>
<evidence type="ECO:0000256" key="2">
    <source>
        <dbReference type="ARBA" id="ARBA00018787"/>
    </source>
</evidence>
<dbReference type="Pfam" id="PF05103">
    <property type="entry name" value="DivIVA"/>
    <property type="match status" value="1"/>
</dbReference>
<dbReference type="Gene3D" id="6.10.250.660">
    <property type="match status" value="1"/>
</dbReference>
<dbReference type="NCBIfam" id="TIGR03544">
    <property type="entry name" value="DivI1A_domain"/>
    <property type="match status" value="1"/>
</dbReference>
<keyword evidence="3" id="KW-0963">Cytoplasm</keyword>
<evidence type="ECO:0000256" key="6">
    <source>
        <dbReference type="ARBA" id="ARBA00023306"/>
    </source>
</evidence>
<organism evidence="9 10">
    <name type="scientific">Dactylosporangium matsuzakiense</name>
    <dbReference type="NCBI Taxonomy" id="53360"/>
    <lineage>
        <taxon>Bacteria</taxon>
        <taxon>Bacillati</taxon>
        <taxon>Actinomycetota</taxon>
        <taxon>Actinomycetes</taxon>
        <taxon>Micromonosporales</taxon>
        <taxon>Micromonosporaceae</taxon>
        <taxon>Dactylosporangium</taxon>
    </lineage>
</organism>
<accession>A0A9W6KUE4</accession>
<evidence type="ECO:0000256" key="7">
    <source>
        <dbReference type="ARBA" id="ARBA00031737"/>
    </source>
</evidence>
<keyword evidence="10" id="KW-1185">Reference proteome</keyword>
<evidence type="ECO:0000256" key="8">
    <source>
        <dbReference type="SAM" id="MobiDB-lite"/>
    </source>
</evidence>
<keyword evidence="5" id="KW-0175">Coiled coil</keyword>
<reference evidence="9" key="2">
    <citation type="submission" date="2023-01" db="EMBL/GenBank/DDBJ databases">
        <authorList>
            <person name="Sun Q."/>
            <person name="Evtushenko L."/>
        </authorList>
    </citation>
    <scope>NUCLEOTIDE SEQUENCE</scope>
    <source>
        <strain evidence="9">VKM Ac-1321</strain>
    </source>
</reference>
<dbReference type="RefSeq" id="WP_271189984.1">
    <property type="nucleotide sequence ID" value="NZ_BSFP01000075.1"/>
</dbReference>
<feature type="region of interest" description="Disordered" evidence="8">
    <location>
        <begin position="91"/>
        <end position="113"/>
    </location>
</feature>
<proteinExistence type="predicted"/>
<evidence type="ECO:0000313" key="10">
    <source>
        <dbReference type="Proteomes" id="UP001143480"/>
    </source>
</evidence>
<evidence type="ECO:0000256" key="4">
    <source>
        <dbReference type="ARBA" id="ARBA00022618"/>
    </source>
</evidence>
<dbReference type="AlphaFoldDB" id="A0A9W6KUE4"/>
<gene>
    <name evidence="9" type="ORF">GCM10017581_083400</name>
</gene>
<comment type="subcellular location">
    <subcellularLocation>
        <location evidence="1">Cytoplasm</location>
    </subcellularLocation>
</comment>
<dbReference type="Proteomes" id="UP001143480">
    <property type="component" value="Unassembled WGS sequence"/>
</dbReference>
<feature type="compositionally biased region" description="Basic residues" evidence="8">
    <location>
        <begin position="103"/>
        <end position="113"/>
    </location>
</feature>
<evidence type="ECO:0000256" key="1">
    <source>
        <dbReference type="ARBA" id="ARBA00004496"/>
    </source>
</evidence>
<protein>
    <recommendedName>
        <fullName evidence="2">Cell wall synthesis protein Wag31</fullName>
    </recommendedName>
    <alternativeName>
        <fullName evidence="7">Antigen 84</fullName>
    </alternativeName>
</protein>
<dbReference type="GO" id="GO:0051301">
    <property type="term" value="P:cell division"/>
    <property type="evidence" value="ECO:0007669"/>
    <property type="project" value="UniProtKB-KW"/>
</dbReference>
<dbReference type="InterPro" id="IPR007793">
    <property type="entry name" value="DivIVA_fam"/>
</dbReference>
<reference evidence="9" key="1">
    <citation type="journal article" date="2014" name="Int. J. Syst. Evol. Microbiol.">
        <title>Complete genome sequence of Corynebacterium casei LMG S-19264T (=DSM 44701T), isolated from a smear-ripened cheese.</title>
        <authorList>
            <consortium name="US DOE Joint Genome Institute (JGI-PGF)"/>
            <person name="Walter F."/>
            <person name="Albersmeier A."/>
            <person name="Kalinowski J."/>
            <person name="Ruckert C."/>
        </authorList>
    </citation>
    <scope>NUCLEOTIDE SEQUENCE</scope>
    <source>
        <strain evidence="9">VKM Ac-1321</strain>
    </source>
</reference>
<evidence type="ECO:0000313" key="9">
    <source>
        <dbReference type="EMBL" id="GLL06590.1"/>
    </source>
</evidence>
<evidence type="ECO:0000256" key="5">
    <source>
        <dbReference type="ARBA" id="ARBA00023054"/>
    </source>
</evidence>
<dbReference type="InterPro" id="IPR019933">
    <property type="entry name" value="DivIVA_domain"/>
</dbReference>
<name>A0A9W6KUE4_9ACTN</name>
<sequence>MMLTPAEVQALRFARAPFGKRGYDEDEVDQFLDVVAQTLIALQDEIAMLRLAASPDAAYGTSPAAESQMLAELDRIKQRLTRLEAAHLKSCPPGRRGWPGRGGNRHPRYGQDF</sequence>